<dbReference type="AlphaFoldDB" id="A0A8H6MWA4"/>
<comment type="caution">
    <text evidence="2">The sequence shown here is derived from an EMBL/GenBank/DDBJ whole genome shotgun (WGS) entry which is preliminary data.</text>
</comment>
<evidence type="ECO:0000313" key="2">
    <source>
        <dbReference type="EMBL" id="KAF6811352.1"/>
    </source>
</evidence>
<keyword evidence="3" id="KW-1185">Reference proteome</keyword>
<proteinExistence type="predicted"/>
<sequence>MENGRTGPHGSLLRVTGPQEADADGLSERHTEGPASRYGAPGPWTLDTYSPENSTGDKPAPGPGSPCTAPMMASAGLEGASAAA</sequence>
<organism evidence="2 3">
    <name type="scientific">Colletotrichum sojae</name>
    <dbReference type="NCBI Taxonomy" id="2175907"/>
    <lineage>
        <taxon>Eukaryota</taxon>
        <taxon>Fungi</taxon>
        <taxon>Dikarya</taxon>
        <taxon>Ascomycota</taxon>
        <taxon>Pezizomycotina</taxon>
        <taxon>Sordariomycetes</taxon>
        <taxon>Hypocreomycetidae</taxon>
        <taxon>Glomerellales</taxon>
        <taxon>Glomerellaceae</taxon>
        <taxon>Colletotrichum</taxon>
        <taxon>Colletotrichum orchidearum species complex</taxon>
    </lineage>
</organism>
<name>A0A8H6MWA4_9PEZI</name>
<evidence type="ECO:0000256" key="1">
    <source>
        <dbReference type="SAM" id="MobiDB-lite"/>
    </source>
</evidence>
<feature type="compositionally biased region" description="Polar residues" evidence="1">
    <location>
        <begin position="47"/>
        <end position="56"/>
    </location>
</feature>
<feature type="region of interest" description="Disordered" evidence="1">
    <location>
        <begin position="1"/>
        <end position="84"/>
    </location>
</feature>
<gene>
    <name evidence="2" type="ORF">CSOJ01_05781</name>
</gene>
<protein>
    <submittedName>
        <fullName evidence="2">Uncharacterized protein</fullName>
    </submittedName>
</protein>
<dbReference type="Proteomes" id="UP000652219">
    <property type="component" value="Unassembled WGS sequence"/>
</dbReference>
<accession>A0A8H6MWA4</accession>
<dbReference type="EMBL" id="WIGN01000075">
    <property type="protein sequence ID" value="KAF6811352.1"/>
    <property type="molecule type" value="Genomic_DNA"/>
</dbReference>
<reference evidence="2 3" key="1">
    <citation type="journal article" date="2020" name="Phytopathology">
        <title>Genome Sequence Resources of Colletotrichum truncatum, C. plurivorum, C. musicola, and C. sojae: Four Species Pathogenic to Soybean (Glycine max).</title>
        <authorList>
            <person name="Rogerio F."/>
            <person name="Boufleur T.R."/>
            <person name="Ciampi-Guillardi M."/>
            <person name="Sukno S.A."/>
            <person name="Thon M.R."/>
            <person name="Massola Junior N.S."/>
            <person name="Baroncelli R."/>
        </authorList>
    </citation>
    <scope>NUCLEOTIDE SEQUENCE [LARGE SCALE GENOMIC DNA]</scope>
    <source>
        <strain evidence="2 3">LFN0009</strain>
    </source>
</reference>
<evidence type="ECO:0000313" key="3">
    <source>
        <dbReference type="Proteomes" id="UP000652219"/>
    </source>
</evidence>
<feature type="compositionally biased region" description="Low complexity" evidence="1">
    <location>
        <begin position="73"/>
        <end position="84"/>
    </location>
</feature>